<comment type="caution">
    <text evidence="11">The sequence shown here is derived from an EMBL/GenBank/DDBJ whole genome shotgun (WGS) entry which is preliminary data.</text>
</comment>
<evidence type="ECO:0000256" key="2">
    <source>
        <dbReference type="ARBA" id="ARBA00022475"/>
    </source>
</evidence>
<keyword evidence="7 10" id="KW-0472">Membrane</keyword>
<comment type="subcellular location">
    <subcellularLocation>
        <location evidence="1">Cell membrane</location>
        <topology evidence="1">Multi-pass membrane protein</topology>
    </subcellularLocation>
</comment>
<evidence type="ECO:0000256" key="4">
    <source>
        <dbReference type="ARBA" id="ARBA00022692"/>
    </source>
</evidence>
<dbReference type="AlphaFoldDB" id="A0AAW1MFS3"/>
<evidence type="ECO:0000256" key="5">
    <source>
        <dbReference type="ARBA" id="ARBA00022725"/>
    </source>
</evidence>
<keyword evidence="3" id="KW-0716">Sensory transduction</keyword>
<name>A0AAW1MFS3_POPJA</name>
<keyword evidence="2" id="KW-1003">Cell membrane</keyword>
<keyword evidence="12" id="KW-1185">Reference proteome</keyword>
<dbReference type="InterPro" id="IPR004117">
    <property type="entry name" value="7tm6_olfct_rcpt"/>
</dbReference>
<dbReference type="PANTHER" id="PTHR21137:SF35">
    <property type="entry name" value="ODORANT RECEPTOR 19A-RELATED"/>
    <property type="match status" value="1"/>
</dbReference>
<feature type="transmembrane region" description="Helical" evidence="10">
    <location>
        <begin position="141"/>
        <end position="160"/>
    </location>
</feature>
<protein>
    <submittedName>
        <fullName evidence="11">7tm Odorant receptor</fullName>
    </submittedName>
</protein>
<feature type="transmembrane region" description="Helical" evidence="10">
    <location>
        <begin position="52"/>
        <end position="72"/>
    </location>
</feature>
<gene>
    <name evidence="11" type="ORF">QE152_g6037</name>
</gene>
<keyword evidence="9" id="KW-0807">Transducer</keyword>
<dbReference type="GO" id="GO:0005549">
    <property type="term" value="F:odorant binding"/>
    <property type="evidence" value="ECO:0007669"/>
    <property type="project" value="InterPro"/>
</dbReference>
<proteinExistence type="predicted"/>
<evidence type="ECO:0000256" key="8">
    <source>
        <dbReference type="ARBA" id="ARBA00023170"/>
    </source>
</evidence>
<evidence type="ECO:0000256" key="9">
    <source>
        <dbReference type="ARBA" id="ARBA00023224"/>
    </source>
</evidence>
<dbReference type="GO" id="GO:0007165">
    <property type="term" value="P:signal transduction"/>
    <property type="evidence" value="ECO:0007669"/>
    <property type="project" value="UniProtKB-KW"/>
</dbReference>
<dbReference type="PANTHER" id="PTHR21137">
    <property type="entry name" value="ODORANT RECEPTOR"/>
    <property type="match status" value="1"/>
</dbReference>
<reference evidence="11 12" key="1">
    <citation type="journal article" date="2024" name="BMC Genomics">
        <title>De novo assembly and annotation of Popillia japonica's genome with initial clues to its potential as an invasive pest.</title>
        <authorList>
            <person name="Cucini C."/>
            <person name="Boschi S."/>
            <person name="Funari R."/>
            <person name="Cardaioli E."/>
            <person name="Iannotti N."/>
            <person name="Marturano G."/>
            <person name="Paoli F."/>
            <person name="Bruttini M."/>
            <person name="Carapelli A."/>
            <person name="Frati F."/>
            <person name="Nardi F."/>
        </authorList>
    </citation>
    <scope>NUCLEOTIDE SEQUENCE [LARGE SCALE GENOMIC DNA]</scope>
    <source>
        <strain evidence="11">DMR45628</strain>
    </source>
</reference>
<dbReference type="GO" id="GO:0005886">
    <property type="term" value="C:plasma membrane"/>
    <property type="evidence" value="ECO:0007669"/>
    <property type="project" value="UniProtKB-SubCell"/>
</dbReference>
<accession>A0AAW1MFS3</accession>
<evidence type="ECO:0000256" key="10">
    <source>
        <dbReference type="SAM" id="Phobius"/>
    </source>
</evidence>
<evidence type="ECO:0000313" key="12">
    <source>
        <dbReference type="Proteomes" id="UP001458880"/>
    </source>
</evidence>
<keyword evidence="4 10" id="KW-0812">Transmembrane</keyword>
<evidence type="ECO:0000256" key="3">
    <source>
        <dbReference type="ARBA" id="ARBA00022606"/>
    </source>
</evidence>
<sequence length="326" mass="37476">MYLSYVKPLLHNKVFVVETWVFVNNLALEACVLLCQYYIFLIATAIVISYDLMYLCICVDLIVQVTLIKYSLKHISFRSGDGSPIKDIRNIIRHHLMLLSVFATMKRIYSFTMLFHYFVTLITACTDMYELLLSDSTSIDIVLKLTLLLFVFGEFAYYAVVAEKLSLTFAGIAEAVYILKWYETDIQIQKDLLFIMVRSQRVEYFTGAGFMDANVDAFGSLVRKTFSFYTVLKNLITPPTILFIYLRIRSNAQASDVDLQWSYSGYVASFLAVYKDQNSRSGSSRSIYSGEDNLIKKVVHNRSWELVFYPMCEEGLDISRGSCVFC</sequence>
<keyword evidence="8 11" id="KW-0675">Receptor</keyword>
<organism evidence="11 12">
    <name type="scientific">Popillia japonica</name>
    <name type="common">Japanese beetle</name>
    <dbReference type="NCBI Taxonomy" id="7064"/>
    <lineage>
        <taxon>Eukaryota</taxon>
        <taxon>Metazoa</taxon>
        <taxon>Ecdysozoa</taxon>
        <taxon>Arthropoda</taxon>
        <taxon>Hexapoda</taxon>
        <taxon>Insecta</taxon>
        <taxon>Pterygota</taxon>
        <taxon>Neoptera</taxon>
        <taxon>Endopterygota</taxon>
        <taxon>Coleoptera</taxon>
        <taxon>Polyphaga</taxon>
        <taxon>Scarabaeiformia</taxon>
        <taxon>Scarabaeidae</taxon>
        <taxon>Rutelinae</taxon>
        <taxon>Popillia</taxon>
    </lineage>
</organism>
<feature type="transmembrane region" description="Helical" evidence="10">
    <location>
        <begin position="108"/>
        <end position="129"/>
    </location>
</feature>
<evidence type="ECO:0000256" key="6">
    <source>
        <dbReference type="ARBA" id="ARBA00022989"/>
    </source>
</evidence>
<evidence type="ECO:0000313" key="11">
    <source>
        <dbReference type="EMBL" id="KAK9746516.1"/>
    </source>
</evidence>
<evidence type="ECO:0000256" key="1">
    <source>
        <dbReference type="ARBA" id="ARBA00004651"/>
    </source>
</evidence>
<keyword evidence="5" id="KW-0552">Olfaction</keyword>
<dbReference type="GO" id="GO:0004984">
    <property type="term" value="F:olfactory receptor activity"/>
    <property type="evidence" value="ECO:0007669"/>
    <property type="project" value="InterPro"/>
</dbReference>
<feature type="transmembrane region" description="Helical" evidence="10">
    <location>
        <begin position="20"/>
        <end position="40"/>
    </location>
</feature>
<dbReference type="Proteomes" id="UP001458880">
    <property type="component" value="Unassembled WGS sequence"/>
</dbReference>
<dbReference type="Pfam" id="PF02949">
    <property type="entry name" value="7tm_6"/>
    <property type="match status" value="1"/>
</dbReference>
<dbReference type="EMBL" id="JASPKY010000039">
    <property type="protein sequence ID" value="KAK9746516.1"/>
    <property type="molecule type" value="Genomic_DNA"/>
</dbReference>
<evidence type="ECO:0000256" key="7">
    <source>
        <dbReference type="ARBA" id="ARBA00023136"/>
    </source>
</evidence>
<keyword evidence="6 10" id="KW-1133">Transmembrane helix</keyword>